<sequence>MNALTRINWTASRSRLAEALNTKVLSQPILLPQ</sequence>
<name>A0ACC5M9R9_9PSED</name>
<protein>
    <submittedName>
        <fullName evidence="1">Uncharacterized protein</fullName>
    </submittedName>
</protein>
<organism evidence="1 2">
    <name type="scientific">Pseudomonas umsongensis</name>
    <dbReference type="NCBI Taxonomy" id="198618"/>
    <lineage>
        <taxon>Bacteria</taxon>
        <taxon>Pseudomonadati</taxon>
        <taxon>Pseudomonadota</taxon>
        <taxon>Gammaproteobacteria</taxon>
        <taxon>Pseudomonadales</taxon>
        <taxon>Pseudomonadaceae</taxon>
        <taxon>Pseudomonas</taxon>
    </lineage>
</organism>
<gene>
    <name evidence="1" type="ORF">FHR69_001335</name>
</gene>
<evidence type="ECO:0000313" key="1">
    <source>
        <dbReference type="EMBL" id="MBB2885469.1"/>
    </source>
</evidence>
<dbReference type="EMBL" id="JACHVR010000001">
    <property type="protein sequence ID" value="MBB2885469.1"/>
    <property type="molecule type" value="Genomic_DNA"/>
</dbReference>
<comment type="caution">
    <text evidence="1">The sequence shown here is derived from an EMBL/GenBank/DDBJ whole genome shotgun (WGS) entry which is preliminary data.</text>
</comment>
<proteinExistence type="predicted"/>
<evidence type="ECO:0000313" key="2">
    <source>
        <dbReference type="Proteomes" id="UP000589818"/>
    </source>
</evidence>
<dbReference type="Proteomes" id="UP000589818">
    <property type="component" value="Unassembled WGS sequence"/>
</dbReference>
<accession>A0ACC5M9R9</accession>
<keyword evidence="2" id="KW-1185">Reference proteome</keyword>
<reference evidence="1" key="1">
    <citation type="submission" date="2020-08" db="EMBL/GenBank/DDBJ databases">
        <title>Plant associated metagenomes--Microbial community diversity and host control of community assembly across model and emerging plant ecological genomics systems.</title>
        <authorList>
            <person name="Dangl J."/>
        </authorList>
    </citation>
    <scope>NUCLEOTIDE SEQUENCE</scope>
    <source>
        <strain evidence="1">KD5</strain>
    </source>
</reference>